<comment type="function">
    <text evidence="9">The RuvA-RuvB-RuvC complex processes Holliday junction (HJ) DNA during genetic recombination and DNA repair, while the RuvA-RuvB complex plays an important role in the rescue of blocked DNA replication forks via replication fork reversal (RFR). RuvA specifically binds to HJ cruciform DNA, conferring on it an open structure. The RuvB hexamer acts as an ATP-dependent pump, pulling dsDNA into and through the RuvAB complex. RuvB forms 2 homohexamers on either side of HJ DNA bound by 1 or 2 RuvA tetramers; 4 subunits per hexamer contact DNA at a time. Coordinated motions by a converter formed by DNA-disengaged RuvB subunits stimulates ATP hydrolysis and nucleotide exchange. Immobilization of the converter enables RuvB to convert the ATP-contained energy into a lever motion, pulling 2 nucleotides of DNA out of the RuvA tetramer per ATP hydrolyzed, thus driving DNA branch migration. The RuvB motors rotate together with the DNA substrate, which together with the progressing nucleotide cycle form the mechanistic basis for DNA recombination by continuous HJ branch migration. Branch migration allows RuvC to scan DNA until it finds its consensus sequence, where it cleaves and resolves cruciform DNA.</text>
</comment>
<dbReference type="Gene3D" id="1.10.10.10">
    <property type="entry name" value="Winged helix-like DNA-binding domain superfamily/Winged helix DNA-binding domain"/>
    <property type="match status" value="1"/>
</dbReference>
<feature type="binding site" evidence="9">
    <location>
        <position position="297"/>
    </location>
    <ligand>
        <name>DNA</name>
        <dbReference type="ChEBI" id="CHEBI:16991"/>
    </ligand>
</feature>
<keyword evidence="12" id="KW-1185">Reference proteome</keyword>
<comment type="subunit">
    <text evidence="9">Homohexamer. Forms an RuvA(8)-RuvB(12)-Holliday junction (HJ) complex. HJ DNA is sandwiched between 2 RuvA tetramers; dsDNA enters through RuvA and exits via RuvB. An RuvB hexamer assembles on each DNA strand where it exits the tetramer. Each RuvB hexamer is contacted by two RuvA subunits (via domain III) on 2 adjacent RuvB subunits; this complex drives branch migration. In the full resolvosome a probable DNA-RuvA(4)-RuvB(12)-RuvC(2) complex forms which resolves the HJ.</text>
</comment>
<evidence type="ECO:0000256" key="3">
    <source>
        <dbReference type="ARBA" id="ARBA00022763"/>
    </source>
</evidence>
<dbReference type="Gene3D" id="3.40.50.300">
    <property type="entry name" value="P-loop containing nucleotide triphosphate hydrolases"/>
    <property type="match status" value="1"/>
</dbReference>
<keyword evidence="3 9" id="KW-0227">DNA damage</keyword>
<comment type="subcellular location">
    <subcellularLocation>
        <location evidence="9">Cytoplasm</location>
    </subcellularLocation>
</comment>
<comment type="caution">
    <text evidence="11">The sequence shown here is derived from an EMBL/GenBank/DDBJ whole genome shotgun (WGS) entry which is preliminary data.</text>
</comment>
<evidence type="ECO:0000256" key="4">
    <source>
        <dbReference type="ARBA" id="ARBA00022801"/>
    </source>
</evidence>
<proteinExistence type="inferred from homology"/>
<evidence type="ECO:0000256" key="2">
    <source>
        <dbReference type="ARBA" id="ARBA00022741"/>
    </source>
</evidence>
<evidence type="ECO:0000313" key="12">
    <source>
        <dbReference type="Proteomes" id="UP001595916"/>
    </source>
</evidence>
<feature type="binding site" evidence="9">
    <location>
        <position position="73"/>
    </location>
    <ligand>
        <name>ATP</name>
        <dbReference type="ChEBI" id="CHEBI:30616"/>
    </ligand>
</feature>
<evidence type="ECO:0000256" key="5">
    <source>
        <dbReference type="ARBA" id="ARBA00022840"/>
    </source>
</evidence>
<dbReference type="SUPFAM" id="SSF52540">
    <property type="entry name" value="P-loop containing nucleoside triphosphate hydrolases"/>
    <property type="match status" value="1"/>
</dbReference>
<accession>A0ABV9QM56</accession>
<dbReference type="InterPro" id="IPR041445">
    <property type="entry name" value="AAA_lid_4"/>
</dbReference>
<feature type="binding site" evidence="9">
    <location>
        <position position="26"/>
    </location>
    <ligand>
        <name>ATP</name>
        <dbReference type="ChEBI" id="CHEBI:30616"/>
    </ligand>
</feature>
<feature type="binding site" evidence="9">
    <location>
        <position position="187"/>
    </location>
    <ligand>
        <name>ATP</name>
        <dbReference type="ChEBI" id="CHEBI:30616"/>
    </ligand>
</feature>
<feature type="domain" description="AAA+ ATPase" evidence="10">
    <location>
        <begin position="57"/>
        <end position="184"/>
    </location>
</feature>
<keyword evidence="11" id="KW-0347">Helicase</keyword>
<comment type="catalytic activity">
    <reaction evidence="9">
        <text>ATP + H2O = ADP + phosphate + H(+)</text>
        <dbReference type="Rhea" id="RHEA:13065"/>
        <dbReference type="ChEBI" id="CHEBI:15377"/>
        <dbReference type="ChEBI" id="CHEBI:15378"/>
        <dbReference type="ChEBI" id="CHEBI:30616"/>
        <dbReference type="ChEBI" id="CHEBI:43474"/>
        <dbReference type="ChEBI" id="CHEBI:456216"/>
    </reaction>
</comment>
<dbReference type="InterPro" id="IPR036390">
    <property type="entry name" value="WH_DNA-bd_sf"/>
</dbReference>
<keyword evidence="8 9" id="KW-0234">DNA repair</keyword>
<dbReference type="EMBL" id="JBHSHL010000025">
    <property type="protein sequence ID" value="MFC4804855.1"/>
    <property type="molecule type" value="Genomic_DNA"/>
</dbReference>
<feature type="binding site" evidence="9">
    <location>
        <position position="71"/>
    </location>
    <ligand>
        <name>ATP</name>
        <dbReference type="ChEBI" id="CHEBI:30616"/>
    </ligand>
</feature>
<dbReference type="Pfam" id="PF17864">
    <property type="entry name" value="AAA_lid_4"/>
    <property type="match status" value="1"/>
</dbReference>
<keyword evidence="1 9" id="KW-0963">Cytoplasm</keyword>
<dbReference type="SMART" id="SM00382">
    <property type="entry name" value="AAA"/>
    <property type="match status" value="1"/>
</dbReference>
<comment type="caution">
    <text evidence="9">Lacks conserved residue(s) required for the propagation of feature annotation.</text>
</comment>
<dbReference type="GO" id="GO:0003678">
    <property type="term" value="F:DNA helicase activity"/>
    <property type="evidence" value="ECO:0007669"/>
    <property type="project" value="UniProtKB-EC"/>
</dbReference>
<evidence type="ECO:0000256" key="6">
    <source>
        <dbReference type="ARBA" id="ARBA00023125"/>
    </source>
</evidence>
<feature type="region of interest" description="Large ATPase domain (RuvB-L)" evidence="9">
    <location>
        <begin position="7"/>
        <end position="187"/>
    </location>
</feature>
<evidence type="ECO:0000256" key="7">
    <source>
        <dbReference type="ARBA" id="ARBA00023172"/>
    </source>
</evidence>
<dbReference type="InterPro" id="IPR004605">
    <property type="entry name" value="DNA_helicase_Holl-junc_RuvB"/>
</dbReference>
<dbReference type="GO" id="GO:0016787">
    <property type="term" value="F:hydrolase activity"/>
    <property type="evidence" value="ECO:0007669"/>
    <property type="project" value="UniProtKB-KW"/>
</dbReference>
<dbReference type="PANTHER" id="PTHR42848:SF1">
    <property type="entry name" value="HOLLIDAY JUNCTION BRANCH MIGRATION COMPLEX SUBUNIT RUVB"/>
    <property type="match status" value="1"/>
</dbReference>
<feature type="binding site" evidence="9">
    <location>
        <position position="68"/>
    </location>
    <ligand>
        <name>ATP</name>
        <dbReference type="ChEBI" id="CHEBI:30616"/>
    </ligand>
</feature>
<organism evidence="11 12">
    <name type="scientific">Filifactor villosus</name>
    <dbReference type="NCBI Taxonomy" id="29374"/>
    <lineage>
        <taxon>Bacteria</taxon>
        <taxon>Bacillati</taxon>
        <taxon>Bacillota</taxon>
        <taxon>Clostridia</taxon>
        <taxon>Peptostreptococcales</taxon>
        <taxon>Filifactoraceae</taxon>
        <taxon>Filifactor</taxon>
    </lineage>
</organism>
<evidence type="ECO:0000259" key="10">
    <source>
        <dbReference type="SMART" id="SM00382"/>
    </source>
</evidence>
<dbReference type="Pfam" id="PF05496">
    <property type="entry name" value="RuvB_N"/>
    <property type="match status" value="1"/>
</dbReference>
<dbReference type="Proteomes" id="UP001595916">
    <property type="component" value="Unassembled WGS sequence"/>
</dbReference>
<sequence length="338" mass="37801">MFEFGEEQRIISSSFQSEDREVEQSLRPKTLEDYIGQDKVKSQLDIFIQAARLRQENLDHVLLYGPPGLGKTTLSYIIANEMGANIKITSGPAIERAGDLAAILTNLTDRDVLFIDEIHRLNRTVEEILYPAMEDRCLDIIIGKGPSARSIRIDLPSFTLVGATTRSGMLTSPLRDRFGVILNLELYSPKDLSKIIERSSNILGVSIEGSATDEIARRSRGTPRISNRLLKRVRDYALVKGDGTISLSITKEALEMFEVDEEGLDNTDKKLLLTIIQKFRGGPVGIETLTASIGEDRETVEEVYEPYLIQKGFLNRTPRGRVATASAYEHFGIEILNR</sequence>
<feature type="region of interest" description="Small ATPAse domain (RuvB-S)" evidence="9">
    <location>
        <begin position="188"/>
        <end position="258"/>
    </location>
</feature>
<feature type="binding site" evidence="9">
    <location>
        <position position="72"/>
    </location>
    <ligand>
        <name>ATP</name>
        <dbReference type="ChEBI" id="CHEBI:30616"/>
    </ligand>
</feature>
<dbReference type="InterPro" id="IPR008824">
    <property type="entry name" value="RuvB-like_N"/>
</dbReference>
<dbReference type="InterPro" id="IPR003593">
    <property type="entry name" value="AAA+_ATPase"/>
</dbReference>
<comment type="similarity">
    <text evidence="9">Belongs to the RuvB family.</text>
</comment>
<dbReference type="InterPro" id="IPR036388">
    <property type="entry name" value="WH-like_DNA-bd_sf"/>
</dbReference>
<dbReference type="SUPFAM" id="SSF46785">
    <property type="entry name" value="Winged helix' DNA-binding domain"/>
    <property type="match status" value="1"/>
</dbReference>
<dbReference type="InterPro" id="IPR008823">
    <property type="entry name" value="RuvB_wg_C"/>
</dbReference>
<evidence type="ECO:0000256" key="1">
    <source>
        <dbReference type="ARBA" id="ARBA00022490"/>
    </source>
</evidence>
<keyword evidence="4 9" id="KW-0378">Hydrolase</keyword>
<dbReference type="CDD" id="cd00009">
    <property type="entry name" value="AAA"/>
    <property type="match status" value="1"/>
</dbReference>
<evidence type="ECO:0000313" key="11">
    <source>
        <dbReference type="EMBL" id="MFC4804855.1"/>
    </source>
</evidence>
<dbReference type="HAMAP" id="MF_00016">
    <property type="entry name" value="DNA_HJ_migration_RuvB"/>
    <property type="match status" value="1"/>
</dbReference>
<evidence type="ECO:0000256" key="8">
    <source>
        <dbReference type="ARBA" id="ARBA00023204"/>
    </source>
</evidence>
<gene>
    <name evidence="9 11" type="primary">ruvB</name>
    <name evidence="11" type="ORF">ACFO4R_07150</name>
</gene>
<dbReference type="Gene3D" id="1.10.8.60">
    <property type="match status" value="1"/>
</dbReference>
<keyword evidence="7 9" id="KW-0233">DNA recombination</keyword>
<evidence type="ECO:0000256" key="9">
    <source>
        <dbReference type="HAMAP-Rule" id="MF_00016"/>
    </source>
</evidence>
<feature type="binding site" evidence="9">
    <location>
        <position position="27"/>
    </location>
    <ligand>
        <name>ATP</name>
        <dbReference type="ChEBI" id="CHEBI:30616"/>
    </ligand>
</feature>
<keyword evidence="5 9" id="KW-0067">ATP-binding</keyword>
<feature type="region of interest" description="Head domain (RuvB-H)" evidence="9">
    <location>
        <begin position="261"/>
        <end position="338"/>
    </location>
</feature>
<dbReference type="NCBIfam" id="NF000868">
    <property type="entry name" value="PRK00080.1"/>
    <property type="match status" value="1"/>
</dbReference>
<protein>
    <recommendedName>
        <fullName evidence="9">Holliday junction branch migration complex subunit RuvB</fullName>
        <ecNumber evidence="9">3.6.4.-</ecNumber>
    </recommendedName>
</protein>
<comment type="domain">
    <text evidence="9">Has 3 domains, the large (RuvB-L) and small ATPase (RuvB-S) domains and the C-terminal head (RuvB-H) domain. The head domain binds DNA, while the ATPase domains jointly bind ATP, ADP or are empty depending on the state of the subunit in the translocation cycle. During a single DNA translocation step the structure of each domain remains the same, but their relative positions change.</text>
</comment>
<dbReference type="NCBIfam" id="TIGR00635">
    <property type="entry name" value="ruvB"/>
    <property type="match status" value="1"/>
</dbReference>
<keyword evidence="6 9" id="KW-0238">DNA-binding</keyword>
<dbReference type="Pfam" id="PF05491">
    <property type="entry name" value="WHD_RuvB"/>
    <property type="match status" value="1"/>
</dbReference>
<keyword evidence="2 9" id="KW-0547">Nucleotide-binding</keyword>
<feature type="binding site" evidence="9">
    <location>
        <position position="72"/>
    </location>
    <ligand>
        <name>Mg(2+)</name>
        <dbReference type="ChEBI" id="CHEBI:18420"/>
    </ligand>
</feature>
<reference evidence="12" key="1">
    <citation type="journal article" date="2019" name="Int. J. Syst. Evol. Microbiol.">
        <title>The Global Catalogue of Microorganisms (GCM) 10K type strain sequencing project: providing services to taxonomists for standard genome sequencing and annotation.</title>
        <authorList>
            <consortium name="The Broad Institute Genomics Platform"/>
            <consortium name="The Broad Institute Genome Sequencing Center for Infectious Disease"/>
            <person name="Wu L."/>
            <person name="Ma J."/>
        </authorList>
    </citation>
    <scope>NUCLEOTIDE SEQUENCE [LARGE SCALE GENOMIC DNA]</scope>
    <source>
        <strain evidence="12">CCUG 46385</strain>
    </source>
</reference>
<dbReference type="PANTHER" id="PTHR42848">
    <property type="match status" value="1"/>
</dbReference>
<dbReference type="InterPro" id="IPR027417">
    <property type="entry name" value="P-loop_NTPase"/>
</dbReference>
<feature type="binding site" evidence="9">
    <location>
        <position position="177"/>
    </location>
    <ligand>
        <name>ATP</name>
        <dbReference type="ChEBI" id="CHEBI:30616"/>
    </ligand>
</feature>
<feature type="binding site" evidence="9">
    <location>
        <position position="321"/>
    </location>
    <ligand>
        <name>DNA</name>
        <dbReference type="ChEBI" id="CHEBI:16991"/>
    </ligand>
</feature>
<dbReference type="EC" id="3.6.4.-" evidence="9"/>
<feature type="binding site" evidence="9">
    <location>
        <position position="224"/>
    </location>
    <ligand>
        <name>ATP</name>
        <dbReference type="ChEBI" id="CHEBI:30616"/>
    </ligand>
</feature>
<dbReference type="RefSeq" id="WP_379788382.1">
    <property type="nucleotide sequence ID" value="NZ_JBHSHL010000025.1"/>
</dbReference>
<feature type="binding site" evidence="9">
    <location>
        <position position="316"/>
    </location>
    <ligand>
        <name>DNA</name>
        <dbReference type="ChEBI" id="CHEBI:16991"/>
    </ligand>
</feature>
<name>A0ABV9QM56_9FIRM</name>